<dbReference type="Pfam" id="PF25601">
    <property type="entry name" value="AAA_lid_14"/>
    <property type="match status" value="1"/>
</dbReference>
<dbReference type="PROSITE" id="PS00676">
    <property type="entry name" value="SIGMA54_INTERACT_2"/>
    <property type="match status" value="1"/>
</dbReference>
<feature type="modified residue" description="4-aspartylphosphate" evidence="6">
    <location>
        <position position="54"/>
    </location>
</feature>
<dbReference type="STRING" id="639282.DEFDS_2111"/>
<dbReference type="PROSITE" id="PS00675">
    <property type="entry name" value="SIGMA54_INTERACT_1"/>
    <property type="match status" value="1"/>
</dbReference>
<dbReference type="HOGENOM" id="CLU_000445_0_6_0"/>
<dbReference type="KEGG" id="ddf:DEFDS_2111"/>
<dbReference type="RefSeq" id="WP_013008804.1">
    <property type="nucleotide sequence ID" value="NC_013939.1"/>
</dbReference>
<evidence type="ECO:0000256" key="4">
    <source>
        <dbReference type="ARBA" id="ARBA00023125"/>
    </source>
</evidence>
<keyword evidence="1" id="KW-0547">Nucleotide-binding</keyword>
<dbReference type="GO" id="GO:0006355">
    <property type="term" value="P:regulation of DNA-templated transcription"/>
    <property type="evidence" value="ECO:0007669"/>
    <property type="project" value="InterPro"/>
</dbReference>
<evidence type="ECO:0000259" key="8">
    <source>
        <dbReference type="PROSITE" id="PS50110"/>
    </source>
</evidence>
<dbReference type="InterPro" id="IPR025943">
    <property type="entry name" value="Sigma_54_int_dom_ATP-bd_2"/>
</dbReference>
<reference evidence="9 10" key="1">
    <citation type="journal article" date="2010" name="DNA Res.">
        <title>Bacterial lifestyle in a deep-sea hydrothermal vent chimney revealed by the genome sequence of the thermophilic bacterium Deferribacter desulfuricans SSM1.</title>
        <authorList>
            <person name="Takaki Y."/>
            <person name="Shimamura S."/>
            <person name="Nakagawa S."/>
            <person name="Fukuhara Y."/>
            <person name="Horikawa H."/>
            <person name="Ankai A."/>
            <person name="Harada T."/>
            <person name="Hosoyama A."/>
            <person name="Oguchi A."/>
            <person name="Fukui S."/>
            <person name="Fujita N."/>
            <person name="Takami H."/>
            <person name="Takai K."/>
        </authorList>
    </citation>
    <scope>NUCLEOTIDE SEQUENCE [LARGE SCALE GENOMIC DNA]</scope>
    <source>
        <strain evidence="10">DSM 14783 / JCM 11476 / NBRC 101012 / SSM1</strain>
    </source>
</reference>
<feature type="domain" description="Sigma-54 factor interaction" evidence="7">
    <location>
        <begin position="137"/>
        <end position="366"/>
    </location>
</feature>
<dbReference type="GO" id="GO:0000160">
    <property type="term" value="P:phosphorelay signal transduction system"/>
    <property type="evidence" value="ECO:0007669"/>
    <property type="project" value="InterPro"/>
</dbReference>
<dbReference type="OrthoDB" id="9767106at2"/>
<dbReference type="Pfam" id="PF02954">
    <property type="entry name" value="HTH_8"/>
    <property type="match status" value="1"/>
</dbReference>
<keyword evidence="10" id="KW-1185">Reference proteome</keyword>
<keyword evidence="3" id="KW-0805">Transcription regulation</keyword>
<evidence type="ECO:0000313" key="10">
    <source>
        <dbReference type="Proteomes" id="UP000001520"/>
    </source>
</evidence>
<dbReference type="InterPro" id="IPR058031">
    <property type="entry name" value="AAA_lid_NorR"/>
</dbReference>
<dbReference type="PROSITE" id="PS50045">
    <property type="entry name" value="SIGMA54_INTERACT_4"/>
    <property type="match status" value="1"/>
</dbReference>
<dbReference type="Gene3D" id="3.40.50.300">
    <property type="entry name" value="P-loop containing nucleotide triphosphate hydrolases"/>
    <property type="match status" value="1"/>
</dbReference>
<dbReference type="PANTHER" id="PTHR32071">
    <property type="entry name" value="TRANSCRIPTIONAL REGULATORY PROTEIN"/>
    <property type="match status" value="1"/>
</dbReference>
<dbReference type="SUPFAM" id="SSF46689">
    <property type="entry name" value="Homeodomain-like"/>
    <property type="match status" value="1"/>
</dbReference>
<evidence type="ECO:0000256" key="3">
    <source>
        <dbReference type="ARBA" id="ARBA00023015"/>
    </source>
</evidence>
<dbReference type="SUPFAM" id="SSF52540">
    <property type="entry name" value="P-loop containing nucleoside triphosphate hydrolases"/>
    <property type="match status" value="1"/>
</dbReference>
<dbReference type="PROSITE" id="PS00688">
    <property type="entry name" value="SIGMA54_INTERACT_3"/>
    <property type="match status" value="1"/>
</dbReference>
<protein>
    <submittedName>
        <fullName evidence="9">Two-component system, NtrC family, transcriptional regulator</fullName>
    </submittedName>
</protein>
<dbReference type="PRINTS" id="PR01590">
    <property type="entry name" value="HTHFIS"/>
</dbReference>
<dbReference type="SMART" id="SM00448">
    <property type="entry name" value="REC"/>
    <property type="match status" value="1"/>
</dbReference>
<dbReference type="InterPro" id="IPR001789">
    <property type="entry name" value="Sig_transdc_resp-reg_receiver"/>
</dbReference>
<dbReference type="Gene3D" id="3.40.50.2300">
    <property type="match status" value="1"/>
</dbReference>
<keyword evidence="6" id="KW-0597">Phosphoprotein</keyword>
<dbReference type="Proteomes" id="UP000001520">
    <property type="component" value="Chromosome"/>
</dbReference>
<organism evidence="9 10">
    <name type="scientific">Deferribacter desulfuricans (strain DSM 14783 / JCM 11476 / NBRC 101012 / SSM1)</name>
    <dbReference type="NCBI Taxonomy" id="639282"/>
    <lineage>
        <taxon>Bacteria</taxon>
        <taxon>Pseudomonadati</taxon>
        <taxon>Deferribacterota</taxon>
        <taxon>Deferribacteres</taxon>
        <taxon>Deferribacterales</taxon>
        <taxon>Deferribacteraceae</taxon>
        <taxon>Deferribacter</taxon>
    </lineage>
</organism>
<dbReference type="SUPFAM" id="SSF52172">
    <property type="entry name" value="CheY-like"/>
    <property type="match status" value="1"/>
</dbReference>
<dbReference type="CDD" id="cd00156">
    <property type="entry name" value="REC"/>
    <property type="match status" value="1"/>
</dbReference>
<accession>D3PA19</accession>
<sequence length="438" mass="49670">MADKKRILIVDDEENHRFMVGLHLKENYDILEAQNGLEALNILDDEHVDLILLDVKMDVMDGLTFLSHLRKKNLNIPVIVISAFNNVRTAVESMKLGALDYITKPVDIEILKNQIENLLESEDKNEMELVEDYVYEGVYSKEGLGKIIDVLKLVAPTDATVLIMGESGTGKELVARSIHLNSPRKNEPFLAVNCAALNENLIESELFGHEKGAFTGAESRKLGKFELANGGTLFLDEVGELPISTQAKLLRVLQEGTFERVGGTKTIKTDVRIIAATNRDLEKMVQEGKFREDLYYRLNVFPVKLPPLRERKNEIPLLLDFFIKKYSQKFQKIIKGYEDGFLEKLMRYDFPGNIRELENIVERSIILARSERLTSDLLPPLKYSNGFDSGVKNIKEHEIEAIKNALKETGGNKTKAAELLGISRKTLHNKLKEYNIEV</sequence>
<dbReference type="eggNOG" id="COG2204">
    <property type="taxonomic scope" value="Bacteria"/>
</dbReference>
<dbReference type="GO" id="GO:0005524">
    <property type="term" value="F:ATP binding"/>
    <property type="evidence" value="ECO:0007669"/>
    <property type="project" value="UniProtKB-KW"/>
</dbReference>
<dbReference type="Gene3D" id="1.10.8.60">
    <property type="match status" value="1"/>
</dbReference>
<dbReference type="InterPro" id="IPR003593">
    <property type="entry name" value="AAA+_ATPase"/>
</dbReference>
<evidence type="ECO:0000256" key="6">
    <source>
        <dbReference type="PROSITE-ProRule" id="PRU00169"/>
    </source>
</evidence>
<dbReference type="InterPro" id="IPR002197">
    <property type="entry name" value="HTH_Fis"/>
</dbReference>
<dbReference type="FunFam" id="3.40.50.300:FF:000006">
    <property type="entry name" value="DNA-binding transcriptional regulator NtrC"/>
    <property type="match status" value="1"/>
</dbReference>
<dbReference type="SMART" id="SM00382">
    <property type="entry name" value="AAA"/>
    <property type="match status" value="1"/>
</dbReference>
<keyword evidence="5" id="KW-0804">Transcription</keyword>
<keyword evidence="4" id="KW-0238">DNA-binding</keyword>
<evidence type="ECO:0000256" key="5">
    <source>
        <dbReference type="ARBA" id="ARBA00023163"/>
    </source>
</evidence>
<gene>
    <name evidence="9" type="ordered locus">DEFDS_2111</name>
</gene>
<evidence type="ECO:0000313" key="9">
    <source>
        <dbReference type="EMBL" id="BAI81559.1"/>
    </source>
</evidence>
<proteinExistence type="predicted"/>
<dbReference type="CDD" id="cd00009">
    <property type="entry name" value="AAA"/>
    <property type="match status" value="1"/>
</dbReference>
<dbReference type="PROSITE" id="PS50110">
    <property type="entry name" value="RESPONSE_REGULATORY"/>
    <property type="match status" value="1"/>
</dbReference>
<dbReference type="InterPro" id="IPR011006">
    <property type="entry name" value="CheY-like_superfamily"/>
</dbReference>
<name>D3PA19_DEFDS</name>
<dbReference type="Pfam" id="PF00158">
    <property type="entry name" value="Sigma54_activat"/>
    <property type="match status" value="1"/>
</dbReference>
<evidence type="ECO:0000256" key="2">
    <source>
        <dbReference type="ARBA" id="ARBA00022840"/>
    </source>
</evidence>
<keyword evidence="2" id="KW-0067">ATP-binding</keyword>
<dbReference type="InterPro" id="IPR025944">
    <property type="entry name" value="Sigma_54_int_dom_CS"/>
</dbReference>
<dbReference type="InterPro" id="IPR002078">
    <property type="entry name" value="Sigma_54_int"/>
</dbReference>
<dbReference type="AlphaFoldDB" id="D3PA19"/>
<dbReference type="EMBL" id="AP011529">
    <property type="protein sequence ID" value="BAI81559.1"/>
    <property type="molecule type" value="Genomic_DNA"/>
</dbReference>
<dbReference type="InterPro" id="IPR027417">
    <property type="entry name" value="P-loop_NTPase"/>
</dbReference>
<dbReference type="GO" id="GO:0043565">
    <property type="term" value="F:sequence-specific DNA binding"/>
    <property type="evidence" value="ECO:0007669"/>
    <property type="project" value="InterPro"/>
</dbReference>
<evidence type="ECO:0000259" key="7">
    <source>
        <dbReference type="PROSITE" id="PS50045"/>
    </source>
</evidence>
<dbReference type="InterPro" id="IPR025662">
    <property type="entry name" value="Sigma_54_int_dom_ATP-bd_1"/>
</dbReference>
<dbReference type="Gene3D" id="1.10.10.60">
    <property type="entry name" value="Homeodomain-like"/>
    <property type="match status" value="1"/>
</dbReference>
<dbReference type="Pfam" id="PF00072">
    <property type="entry name" value="Response_reg"/>
    <property type="match status" value="1"/>
</dbReference>
<dbReference type="InterPro" id="IPR009057">
    <property type="entry name" value="Homeodomain-like_sf"/>
</dbReference>
<evidence type="ECO:0000256" key="1">
    <source>
        <dbReference type="ARBA" id="ARBA00022741"/>
    </source>
</evidence>
<feature type="domain" description="Response regulatory" evidence="8">
    <location>
        <begin position="6"/>
        <end position="119"/>
    </location>
</feature>